<dbReference type="EMBL" id="JBHUOZ010000001">
    <property type="protein sequence ID" value="MFD2918118.1"/>
    <property type="molecule type" value="Genomic_DNA"/>
</dbReference>
<dbReference type="Proteomes" id="UP001597511">
    <property type="component" value="Unassembled WGS sequence"/>
</dbReference>
<gene>
    <name evidence="2" type="ORF">ACFS6H_00275</name>
</gene>
<organism evidence="2 3">
    <name type="scientific">Terrimonas rubra</name>
    <dbReference type="NCBI Taxonomy" id="1035890"/>
    <lineage>
        <taxon>Bacteria</taxon>
        <taxon>Pseudomonadati</taxon>
        <taxon>Bacteroidota</taxon>
        <taxon>Chitinophagia</taxon>
        <taxon>Chitinophagales</taxon>
        <taxon>Chitinophagaceae</taxon>
        <taxon>Terrimonas</taxon>
    </lineage>
</organism>
<dbReference type="InterPro" id="IPR024422">
    <property type="entry name" value="Protein_unknown_function_OB"/>
</dbReference>
<comment type="caution">
    <text evidence="2">The sequence shown here is derived from an EMBL/GenBank/DDBJ whole genome shotgun (WGS) entry which is preliminary data.</text>
</comment>
<accession>A0ABW5ZYL4</accession>
<keyword evidence="3" id="KW-1185">Reference proteome</keyword>
<name>A0ABW5ZYL4_9BACT</name>
<sequence length="146" mass="15738">MKKTNHFLSILVVIVFFTAAIASSDEKATEKKVAKAEAEKPAIAITAAALSKAYHDNEVGADQQYKDAVLIVTGTVQSISKDFTDKIYVILEGDDRDFSIADIQCYFSDDHVNAASSLKKGQRVTVKGLGDGLVMNVILRGCSLVP</sequence>
<proteinExistence type="predicted"/>
<feature type="chain" id="PRO_5046519814" description="tRNA_anti-like" evidence="1">
    <location>
        <begin position="25"/>
        <end position="146"/>
    </location>
</feature>
<keyword evidence="1" id="KW-0732">Signal</keyword>
<evidence type="ECO:0000256" key="1">
    <source>
        <dbReference type="SAM" id="SignalP"/>
    </source>
</evidence>
<dbReference type="RefSeq" id="WP_386093664.1">
    <property type="nucleotide sequence ID" value="NZ_JBHUOZ010000001.1"/>
</dbReference>
<evidence type="ECO:0008006" key="4">
    <source>
        <dbReference type="Google" id="ProtNLM"/>
    </source>
</evidence>
<protein>
    <recommendedName>
        <fullName evidence="4">tRNA_anti-like</fullName>
    </recommendedName>
</protein>
<evidence type="ECO:0000313" key="3">
    <source>
        <dbReference type="Proteomes" id="UP001597511"/>
    </source>
</evidence>
<feature type="signal peptide" evidence="1">
    <location>
        <begin position="1"/>
        <end position="24"/>
    </location>
</feature>
<reference evidence="3" key="1">
    <citation type="journal article" date="2019" name="Int. J. Syst. Evol. Microbiol.">
        <title>The Global Catalogue of Microorganisms (GCM) 10K type strain sequencing project: providing services to taxonomists for standard genome sequencing and annotation.</title>
        <authorList>
            <consortium name="The Broad Institute Genomics Platform"/>
            <consortium name="The Broad Institute Genome Sequencing Center for Infectious Disease"/>
            <person name="Wu L."/>
            <person name="Ma J."/>
        </authorList>
    </citation>
    <scope>NUCLEOTIDE SEQUENCE [LARGE SCALE GENOMIC DNA]</scope>
    <source>
        <strain evidence="3">KCTC 23299</strain>
    </source>
</reference>
<dbReference type="Pfam" id="PF12869">
    <property type="entry name" value="tRNA_anti-like"/>
    <property type="match status" value="1"/>
</dbReference>
<evidence type="ECO:0000313" key="2">
    <source>
        <dbReference type="EMBL" id="MFD2918118.1"/>
    </source>
</evidence>